<dbReference type="SUPFAM" id="SSF103473">
    <property type="entry name" value="MFS general substrate transporter"/>
    <property type="match status" value="1"/>
</dbReference>
<dbReference type="AlphaFoldDB" id="A0A139GWM9"/>
<dbReference type="Pfam" id="PF06609">
    <property type="entry name" value="TRI12"/>
    <property type="match status" value="1"/>
</dbReference>
<keyword evidence="4 6" id="KW-1133">Transmembrane helix</keyword>
<organism evidence="8 9">
    <name type="scientific">Pseudocercospora eumusae</name>
    <dbReference type="NCBI Taxonomy" id="321146"/>
    <lineage>
        <taxon>Eukaryota</taxon>
        <taxon>Fungi</taxon>
        <taxon>Dikarya</taxon>
        <taxon>Ascomycota</taxon>
        <taxon>Pezizomycotina</taxon>
        <taxon>Dothideomycetes</taxon>
        <taxon>Dothideomycetidae</taxon>
        <taxon>Mycosphaerellales</taxon>
        <taxon>Mycosphaerellaceae</taxon>
        <taxon>Pseudocercospora</taxon>
    </lineage>
</organism>
<dbReference type="PANTHER" id="PTHR23501">
    <property type="entry name" value="MAJOR FACILITATOR SUPERFAMILY"/>
    <property type="match status" value="1"/>
</dbReference>
<evidence type="ECO:0000313" key="8">
    <source>
        <dbReference type="EMBL" id="KXS94590.1"/>
    </source>
</evidence>
<dbReference type="GO" id="GO:0005886">
    <property type="term" value="C:plasma membrane"/>
    <property type="evidence" value="ECO:0007669"/>
    <property type="project" value="TreeGrafter"/>
</dbReference>
<comment type="subcellular location">
    <subcellularLocation>
        <location evidence="1">Membrane</location>
        <topology evidence="1">Multi-pass membrane protein</topology>
    </subcellularLocation>
</comment>
<evidence type="ECO:0000256" key="6">
    <source>
        <dbReference type="SAM" id="Phobius"/>
    </source>
</evidence>
<feature type="transmembrane region" description="Helical" evidence="6">
    <location>
        <begin position="203"/>
        <end position="223"/>
    </location>
</feature>
<proteinExistence type="predicted"/>
<evidence type="ECO:0000256" key="4">
    <source>
        <dbReference type="ARBA" id="ARBA00022989"/>
    </source>
</evidence>
<dbReference type="GO" id="GO:0022857">
    <property type="term" value="F:transmembrane transporter activity"/>
    <property type="evidence" value="ECO:0007669"/>
    <property type="project" value="InterPro"/>
</dbReference>
<dbReference type="PROSITE" id="PS00216">
    <property type="entry name" value="SUGAR_TRANSPORT_1"/>
    <property type="match status" value="1"/>
</dbReference>
<accession>A0A139GWM9</accession>
<feature type="transmembrane region" description="Helical" evidence="6">
    <location>
        <begin position="314"/>
        <end position="335"/>
    </location>
</feature>
<dbReference type="PANTHER" id="PTHR23501:SF195">
    <property type="entry name" value="PEP5"/>
    <property type="match status" value="1"/>
</dbReference>
<feature type="transmembrane region" description="Helical" evidence="6">
    <location>
        <begin position="271"/>
        <end position="293"/>
    </location>
</feature>
<reference evidence="8 9" key="1">
    <citation type="submission" date="2015-07" db="EMBL/GenBank/DDBJ databases">
        <title>Comparative genomics of the Sigatoka disease complex on banana suggests a link between parallel evolutionary changes in Pseudocercospora fijiensis and Pseudocercospora eumusae and increased virulence on the banana host.</title>
        <authorList>
            <person name="Chang T.-C."/>
            <person name="Salvucci A."/>
            <person name="Crous P.W."/>
            <person name="Stergiopoulos I."/>
        </authorList>
    </citation>
    <scope>NUCLEOTIDE SEQUENCE [LARGE SCALE GENOMIC DNA]</scope>
    <source>
        <strain evidence="8 9">CBS 114824</strain>
    </source>
</reference>
<dbReference type="InterPro" id="IPR036259">
    <property type="entry name" value="MFS_trans_sf"/>
</dbReference>
<name>A0A139GWM9_9PEZI</name>
<feature type="transmembrane region" description="Helical" evidence="6">
    <location>
        <begin position="84"/>
        <end position="102"/>
    </location>
</feature>
<feature type="transmembrane region" description="Helical" evidence="6">
    <location>
        <begin position="46"/>
        <end position="64"/>
    </location>
</feature>
<feature type="transmembrane region" description="Helical" evidence="6">
    <location>
        <begin position="139"/>
        <end position="158"/>
    </location>
</feature>
<evidence type="ECO:0000313" key="9">
    <source>
        <dbReference type="Proteomes" id="UP000070133"/>
    </source>
</evidence>
<comment type="caution">
    <text evidence="8">The sequence shown here is derived from an EMBL/GenBank/DDBJ whole genome shotgun (WGS) entry which is preliminary data.</text>
</comment>
<dbReference type="InterPro" id="IPR020846">
    <property type="entry name" value="MFS_dom"/>
</dbReference>
<feature type="domain" description="Major facilitator superfamily (MFS) profile" evidence="7">
    <location>
        <begin position="45"/>
        <end position="339"/>
    </location>
</feature>
<evidence type="ECO:0000259" key="7">
    <source>
        <dbReference type="PROSITE" id="PS50850"/>
    </source>
</evidence>
<protein>
    <recommendedName>
        <fullName evidence="7">Major facilitator superfamily (MFS) profile domain-containing protein</fullName>
    </recommendedName>
</protein>
<evidence type="ECO:0000256" key="2">
    <source>
        <dbReference type="ARBA" id="ARBA00022448"/>
    </source>
</evidence>
<evidence type="ECO:0000256" key="5">
    <source>
        <dbReference type="ARBA" id="ARBA00023136"/>
    </source>
</evidence>
<keyword evidence="3 6" id="KW-0812">Transmembrane</keyword>
<sequence>MASILLDEKEKAPVQHEEDTCITISPLSESAIVIPTESTTMTWKTWIVIFILSSCFGLSFWPVPTTSAMQATLASKLGDAAGTTVYWYIPAYTTGNALGFLIAGANSDLFGRRIFLLFGEVAAAVGMLISATAKSPEKMTAGLAIAGFGGGFCQMAMCSIPELMPNKYRHIGICISDGFVFVIVIIGPIVGRYAIDTGDAWRYIYYGGFIAQVFSLIGLYLLYHPPKHPKGVPWKEAVSGLDYVGTLLVFPGVCLALVGIINTTYMSASDVMVIAPLATGFALLALFGFWETLSNTRYPLCPPHIFRSHHGREFTVPFILAFIVTMFYYGINVIYPTVS</sequence>
<dbReference type="Gene3D" id="1.20.1250.20">
    <property type="entry name" value="MFS general substrate transporter like domains"/>
    <property type="match status" value="1"/>
</dbReference>
<keyword evidence="9" id="KW-1185">Reference proteome</keyword>
<feature type="transmembrane region" description="Helical" evidence="6">
    <location>
        <begin position="243"/>
        <end position="265"/>
    </location>
</feature>
<dbReference type="Proteomes" id="UP000070133">
    <property type="component" value="Unassembled WGS sequence"/>
</dbReference>
<feature type="transmembrane region" description="Helical" evidence="6">
    <location>
        <begin position="170"/>
        <end position="191"/>
    </location>
</feature>
<dbReference type="PROSITE" id="PS50850">
    <property type="entry name" value="MFS"/>
    <property type="match status" value="1"/>
</dbReference>
<keyword evidence="5 6" id="KW-0472">Membrane</keyword>
<feature type="transmembrane region" description="Helical" evidence="6">
    <location>
        <begin position="114"/>
        <end position="133"/>
    </location>
</feature>
<evidence type="ECO:0000256" key="3">
    <source>
        <dbReference type="ARBA" id="ARBA00022692"/>
    </source>
</evidence>
<dbReference type="InterPro" id="IPR005829">
    <property type="entry name" value="Sugar_transporter_CS"/>
</dbReference>
<keyword evidence="2" id="KW-0813">Transport</keyword>
<dbReference type="OrthoDB" id="3645127at2759"/>
<evidence type="ECO:0000256" key="1">
    <source>
        <dbReference type="ARBA" id="ARBA00004141"/>
    </source>
</evidence>
<dbReference type="EMBL" id="LFZN01000276">
    <property type="protein sequence ID" value="KXS94590.1"/>
    <property type="molecule type" value="Genomic_DNA"/>
</dbReference>
<gene>
    <name evidence="8" type="ORF">AC578_1788</name>
</gene>
<dbReference type="InterPro" id="IPR010573">
    <property type="entry name" value="MFS_Str1/Tri12-like"/>
</dbReference>